<keyword evidence="1" id="KW-0812">Transmembrane</keyword>
<keyword evidence="4" id="KW-1185">Reference proteome</keyword>
<evidence type="ECO:0000313" key="4">
    <source>
        <dbReference type="Proteomes" id="UP001404104"/>
    </source>
</evidence>
<feature type="transmembrane region" description="Helical" evidence="1">
    <location>
        <begin position="43"/>
        <end position="63"/>
    </location>
</feature>
<organism evidence="3 4">
    <name type="scientific">Sphingomonas qilianensis</name>
    <dbReference type="NCBI Taxonomy" id="1736690"/>
    <lineage>
        <taxon>Bacteria</taxon>
        <taxon>Pseudomonadati</taxon>
        <taxon>Pseudomonadota</taxon>
        <taxon>Alphaproteobacteria</taxon>
        <taxon>Sphingomonadales</taxon>
        <taxon>Sphingomonadaceae</taxon>
        <taxon>Sphingomonas</taxon>
    </lineage>
</organism>
<gene>
    <name evidence="3" type="primary">puhB</name>
    <name evidence="3" type="ORF">ABC969_15955</name>
</gene>
<name>A0ABU9XWM2_9SPHN</name>
<feature type="transmembrane region" description="Helical" evidence="1">
    <location>
        <begin position="69"/>
        <end position="91"/>
    </location>
</feature>
<keyword evidence="1" id="KW-0472">Membrane</keyword>
<feature type="domain" description="YdbS-like PH" evidence="2">
    <location>
        <begin position="95"/>
        <end position="183"/>
    </location>
</feature>
<evidence type="ECO:0000313" key="3">
    <source>
        <dbReference type="EMBL" id="MEN2787908.1"/>
    </source>
</evidence>
<dbReference type="RefSeq" id="WP_345866152.1">
    <property type="nucleotide sequence ID" value="NZ_JBDIMF010000008.1"/>
</dbReference>
<dbReference type="Pfam" id="PF03703">
    <property type="entry name" value="bPH_2"/>
    <property type="match status" value="1"/>
</dbReference>
<dbReference type="InterPro" id="IPR054839">
    <property type="entry name" value="puhB_PGC"/>
</dbReference>
<evidence type="ECO:0000259" key="2">
    <source>
        <dbReference type="Pfam" id="PF03703"/>
    </source>
</evidence>
<dbReference type="NCBIfam" id="NF040894">
    <property type="entry name" value="puhB_PGC"/>
    <property type="match status" value="1"/>
</dbReference>
<keyword evidence="1" id="KW-1133">Transmembrane helix</keyword>
<dbReference type="InterPro" id="IPR005182">
    <property type="entry name" value="YdbS-like_PH"/>
</dbReference>
<dbReference type="EMBL" id="JBDIMF010000008">
    <property type="protein sequence ID" value="MEN2787908.1"/>
    <property type="molecule type" value="Genomic_DNA"/>
</dbReference>
<comment type="caution">
    <text evidence="3">The sequence shown here is derived from an EMBL/GenBank/DDBJ whole genome shotgun (WGS) entry which is preliminary data.</text>
</comment>
<evidence type="ECO:0000256" key="1">
    <source>
        <dbReference type="SAM" id="Phobius"/>
    </source>
</evidence>
<dbReference type="Proteomes" id="UP001404104">
    <property type="component" value="Unassembled WGS sequence"/>
</dbReference>
<reference evidence="3 4" key="1">
    <citation type="submission" date="2024-05" db="EMBL/GenBank/DDBJ databases">
        <authorList>
            <person name="Liu Q."/>
            <person name="Xin Y.-H."/>
        </authorList>
    </citation>
    <scope>NUCLEOTIDE SEQUENCE [LARGE SCALE GENOMIC DNA]</scope>
    <source>
        <strain evidence="3 4">CGMCC 1.15349</strain>
    </source>
</reference>
<protein>
    <submittedName>
        <fullName evidence="3">Photosynthetic complex putative assembly protein PuhB</fullName>
    </submittedName>
</protein>
<sequence length="216" mass="22872">MIEYDNEPIPGLPGVPPPGERILWQGAPDWRVLARTAFHTRLVAGYFALLALWAVASAGLQGIRSPGDLIGAAMTVIAGIVGVALLHLLAWGTARTTLYTLTNRRVVLRIGMALPKCINLPLKLIGAVDLAQRRDGFGDVPLTLTGTQSLGFVALWPHARPWKIVAPQPMLRALPEAATVAALIGRHCLAAHPDGQLAVPESATQQAPAFAEAQAA</sequence>
<accession>A0ABU9XWM2</accession>
<proteinExistence type="predicted"/>